<sequence>MRVLESPMTAASSLVTWWGMLLHRSAVFDLFSVFYNRLPKDCLHGTQAALLRVLFRDTPVKGTELTASLI</sequence>
<reference evidence="1 2" key="1">
    <citation type="submission" date="2018-11" db="EMBL/GenBank/DDBJ databases">
        <authorList>
            <consortium name="Pathogen Informatics"/>
        </authorList>
    </citation>
    <scope>NUCLEOTIDE SEQUENCE [LARGE SCALE GENOMIC DNA]</scope>
</reference>
<protein>
    <submittedName>
        <fullName evidence="1">Uncharacterized protein</fullName>
    </submittedName>
</protein>
<gene>
    <name evidence="1" type="ORF">DILT_LOCUS18787</name>
</gene>
<proteinExistence type="predicted"/>
<dbReference type="Proteomes" id="UP000281553">
    <property type="component" value="Unassembled WGS sequence"/>
</dbReference>
<name>A0A3P7RGK6_DIBLA</name>
<evidence type="ECO:0000313" key="1">
    <source>
        <dbReference type="EMBL" id="VDN42296.1"/>
    </source>
</evidence>
<feature type="non-terminal residue" evidence="1">
    <location>
        <position position="70"/>
    </location>
</feature>
<evidence type="ECO:0000313" key="2">
    <source>
        <dbReference type="Proteomes" id="UP000281553"/>
    </source>
</evidence>
<organism evidence="1 2">
    <name type="scientific">Dibothriocephalus latus</name>
    <name type="common">Fish tapeworm</name>
    <name type="synonym">Diphyllobothrium latum</name>
    <dbReference type="NCBI Taxonomy" id="60516"/>
    <lineage>
        <taxon>Eukaryota</taxon>
        <taxon>Metazoa</taxon>
        <taxon>Spiralia</taxon>
        <taxon>Lophotrochozoa</taxon>
        <taxon>Platyhelminthes</taxon>
        <taxon>Cestoda</taxon>
        <taxon>Eucestoda</taxon>
        <taxon>Diphyllobothriidea</taxon>
        <taxon>Diphyllobothriidae</taxon>
        <taxon>Dibothriocephalus</taxon>
    </lineage>
</organism>
<keyword evidence="2" id="KW-1185">Reference proteome</keyword>
<accession>A0A3P7RGK6</accession>
<dbReference type="EMBL" id="UYRU01104239">
    <property type="protein sequence ID" value="VDN42296.1"/>
    <property type="molecule type" value="Genomic_DNA"/>
</dbReference>
<dbReference type="AlphaFoldDB" id="A0A3P7RGK6"/>